<comment type="function">
    <text evidence="1">Catalyzes an amino-pyrimidine hydrolysis reaction at the C5' of the pyrimidine moiety of thiamine compounds, a reaction that is part of a thiamine salvage pathway.</text>
</comment>
<accession>A0ABT6JL97</accession>
<dbReference type="InterPro" id="IPR016084">
    <property type="entry name" value="Haem_Oase-like_multi-hlx"/>
</dbReference>
<comment type="catalytic activity">
    <reaction evidence="1">
        <text>thiamine + H2O = 5-(2-hydroxyethyl)-4-methylthiazole + 4-amino-5-hydroxymethyl-2-methylpyrimidine + H(+)</text>
        <dbReference type="Rhea" id="RHEA:17509"/>
        <dbReference type="ChEBI" id="CHEBI:15377"/>
        <dbReference type="ChEBI" id="CHEBI:15378"/>
        <dbReference type="ChEBI" id="CHEBI:16892"/>
        <dbReference type="ChEBI" id="CHEBI:17957"/>
        <dbReference type="ChEBI" id="CHEBI:18385"/>
        <dbReference type="EC" id="3.5.99.2"/>
    </reaction>
</comment>
<reference evidence="3 4" key="1">
    <citation type="submission" date="2023-04" db="EMBL/GenBank/DDBJ databases">
        <title>Luteimonas sp. M1R5S18.</title>
        <authorList>
            <person name="Sun J.-Q."/>
        </authorList>
    </citation>
    <scope>NUCLEOTIDE SEQUENCE [LARGE SCALE GENOMIC DNA]</scope>
    <source>
        <strain evidence="3 4">M1R5S18</strain>
    </source>
</reference>
<comment type="similarity">
    <text evidence="1">Belongs to the TenA family.</text>
</comment>
<evidence type="ECO:0000313" key="4">
    <source>
        <dbReference type="Proteomes" id="UP001156831"/>
    </source>
</evidence>
<evidence type="ECO:0000259" key="2">
    <source>
        <dbReference type="Pfam" id="PF03070"/>
    </source>
</evidence>
<dbReference type="InterPro" id="IPR050967">
    <property type="entry name" value="Thiamine_Salvage_TenA"/>
</dbReference>
<gene>
    <name evidence="3" type="primary">tenA</name>
    <name evidence="3" type="ORF">QFW80_13070</name>
</gene>
<feature type="domain" description="Thiaminase-2/PQQC" evidence="2">
    <location>
        <begin position="10"/>
        <end position="219"/>
    </location>
</feature>
<dbReference type="RefSeq" id="WP_280602414.1">
    <property type="nucleotide sequence ID" value="NZ_JARXRN010000028.1"/>
</dbReference>
<organism evidence="3 4">
    <name type="scientific">Luteimonas rhizosphaericola</name>
    <dbReference type="NCBI Taxonomy" id="3042024"/>
    <lineage>
        <taxon>Bacteria</taxon>
        <taxon>Pseudomonadati</taxon>
        <taxon>Pseudomonadota</taxon>
        <taxon>Gammaproteobacteria</taxon>
        <taxon>Lysobacterales</taxon>
        <taxon>Lysobacteraceae</taxon>
        <taxon>Luteimonas</taxon>
    </lineage>
</organism>
<comment type="pathway">
    <text evidence="1">Cofactor biosynthesis; thiamine diphosphate biosynthesis.</text>
</comment>
<dbReference type="PANTHER" id="PTHR43198:SF2">
    <property type="entry name" value="SI:CH1073-67J19.1-RELATED"/>
    <property type="match status" value="1"/>
</dbReference>
<dbReference type="Gene3D" id="1.20.910.10">
    <property type="entry name" value="Heme oxygenase-like"/>
    <property type="match status" value="1"/>
</dbReference>
<keyword evidence="1" id="KW-0378">Hydrolase</keyword>
<protein>
    <recommendedName>
        <fullName evidence="1">Aminopyrimidine aminohydrolase</fullName>
        <ecNumber evidence="1">3.5.99.2</ecNumber>
    </recommendedName>
</protein>
<sequence>MSLLERLKAAARDDWTGYVDHAFVRGLGDGTLPASAFRQYLVQDYLFLIQFARAHALAAGKARTLADMRAAKEGLAAIVDVEMQLHLRLCERWGLTAAEVEATPEHAATVAYTRWVLDIGMSGDLLDLQVALTPCTLGYAEIGRRLAPEGAGALDAAHPYREWIGEYAGEAFQSVAAGAHAWLDDLDRRYGSPARFPELVAIFAKAARLEAGFWQMGLDAA</sequence>
<dbReference type="InterPro" id="IPR027574">
    <property type="entry name" value="Thiaminase_II"/>
</dbReference>
<keyword evidence="4" id="KW-1185">Reference proteome</keyword>
<comment type="catalytic activity">
    <reaction evidence="1">
        <text>4-amino-5-aminomethyl-2-methylpyrimidine + H2O = 4-amino-5-hydroxymethyl-2-methylpyrimidine + NH4(+)</text>
        <dbReference type="Rhea" id="RHEA:31799"/>
        <dbReference type="ChEBI" id="CHEBI:15377"/>
        <dbReference type="ChEBI" id="CHEBI:16892"/>
        <dbReference type="ChEBI" id="CHEBI:28938"/>
        <dbReference type="ChEBI" id="CHEBI:63416"/>
        <dbReference type="EC" id="3.5.99.2"/>
    </reaction>
</comment>
<dbReference type="NCBIfam" id="TIGR04306">
    <property type="entry name" value="salvage_TenA"/>
    <property type="match status" value="1"/>
</dbReference>
<comment type="caution">
    <text evidence="3">The sequence shown here is derived from an EMBL/GenBank/DDBJ whole genome shotgun (WGS) entry which is preliminary data.</text>
</comment>
<dbReference type="PANTHER" id="PTHR43198">
    <property type="entry name" value="BIFUNCTIONAL TH2 PROTEIN"/>
    <property type="match status" value="1"/>
</dbReference>
<dbReference type="EMBL" id="JARXRN010000028">
    <property type="protein sequence ID" value="MDH5831446.1"/>
    <property type="molecule type" value="Genomic_DNA"/>
</dbReference>
<dbReference type="Proteomes" id="UP001156831">
    <property type="component" value="Unassembled WGS sequence"/>
</dbReference>
<dbReference type="Pfam" id="PF03070">
    <property type="entry name" value="TENA_THI-4"/>
    <property type="match status" value="1"/>
</dbReference>
<dbReference type="EC" id="3.5.99.2" evidence="1"/>
<evidence type="ECO:0000256" key="1">
    <source>
        <dbReference type="RuleBase" id="RU363093"/>
    </source>
</evidence>
<name>A0ABT6JL97_9GAMM</name>
<dbReference type="CDD" id="cd19367">
    <property type="entry name" value="TenA_C_ScTHI20-like"/>
    <property type="match status" value="1"/>
</dbReference>
<keyword evidence="1" id="KW-0784">Thiamine biosynthesis</keyword>
<evidence type="ECO:0000313" key="3">
    <source>
        <dbReference type="EMBL" id="MDH5831446.1"/>
    </source>
</evidence>
<dbReference type="SUPFAM" id="SSF48613">
    <property type="entry name" value="Heme oxygenase-like"/>
    <property type="match status" value="1"/>
</dbReference>
<proteinExistence type="inferred from homology"/>
<dbReference type="InterPro" id="IPR004305">
    <property type="entry name" value="Thiaminase-2/PQQC"/>
</dbReference>